<comment type="catalytic activity">
    <reaction evidence="16">
        <text>S-sulfanyl-L-cysteine + L-cysteine = S-disulfanyl-L-cysteine + L-alanine</text>
        <dbReference type="Rhea" id="RHEA:78627"/>
        <dbReference type="ChEBI" id="CHEBI:35235"/>
        <dbReference type="ChEBI" id="CHEBI:57972"/>
        <dbReference type="ChEBI" id="CHEBI:58591"/>
        <dbReference type="ChEBI" id="CHEBI:229465"/>
    </reaction>
    <physiologicalReaction direction="left-to-right" evidence="16">
        <dbReference type="Rhea" id="RHEA:78628"/>
    </physiologicalReaction>
</comment>
<dbReference type="InterPro" id="IPR024909">
    <property type="entry name" value="Cys-tRNA/MSH_ligase"/>
</dbReference>
<evidence type="ECO:0000256" key="9">
    <source>
        <dbReference type="ARBA" id="ARBA00022917"/>
    </source>
</evidence>
<comment type="function">
    <text evidence="12">Mitochondrial cysteine-specific aminoacyl-tRNA synthetase that catalyzes the ATP-dependent ligation of cysteine to tRNA(Cys).</text>
</comment>
<keyword evidence="4 20" id="KW-0436">Ligase</keyword>
<dbReference type="SUPFAM" id="SSF47323">
    <property type="entry name" value="Anticodon-binding domain of a subclass of class I aminoacyl-tRNA synthetases"/>
    <property type="match status" value="1"/>
</dbReference>
<keyword evidence="21" id="KW-1185">Reference proteome</keyword>
<name>A0A154P344_DUFNO</name>
<gene>
    <name evidence="20" type="ORF">WN55_10162</name>
</gene>
<comment type="similarity">
    <text evidence="2">Belongs to the class-I aminoacyl-tRNA synthetase family.</text>
</comment>
<comment type="catalytic activity">
    <reaction evidence="15">
        <text>2 L-cysteine = S-sulfanyl-L-cysteine + L-alanine</text>
        <dbReference type="Rhea" id="RHEA:78543"/>
        <dbReference type="ChEBI" id="CHEBI:35235"/>
        <dbReference type="ChEBI" id="CHEBI:57972"/>
        <dbReference type="ChEBI" id="CHEBI:58591"/>
    </reaction>
    <physiologicalReaction direction="left-to-right" evidence="15">
        <dbReference type="Rhea" id="RHEA:78544"/>
    </physiologicalReaction>
</comment>
<keyword evidence="6" id="KW-0547">Nucleotide-binding</keyword>
<keyword evidence="7" id="KW-0862">Zinc</keyword>
<comment type="cofactor">
    <cofactor evidence="1">
        <name>Zn(2+)</name>
        <dbReference type="ChEBI" id="CHEBI:29105"/>
    </cofactor>
</comment>
<comment type="catalytic activity">
    <reaction evidence="17">
        <text>S-sulfanyl-L-cysteine + tRNA(Cys) + ATP = (S)-sulfanyl-L-cysteinyl-tRNA(Cys) + AMP + diphosphate</text>
        <dbReference type="Rhea" id="RHEA:78647"/>
        <dbReference type="Rhea" id="RHEA-COMP:9661"/>
        <dbReference type="Rhea" id="RHEA-COMP:19119"/>
        <dbReference type="ChEBI" id="CHEBI:30616"/>
        <dbReference type="ChEBI" id="CHEBI:33019"/>
        <dbReference type="ChEBI" id="CHEBI:58591"/>
        <dbReference type="ChEBI" id="CHEBI:78442"/>
        <dbReference type="ChEBI" id="CHEBI:229520"/>
        <dbReference type="ChEBI" id="CHEBI:456215"/>
    </reaction>
    <physiologicalReaction direction="left-to-right" evidence="17">
        <dbReference type="Rhea" id="RHEA:78648"/>
    </physiologicalReaction>
</comment>
<dbReference type="EMBL" id="KQ434809">
    <property type="protein sequence ID" value="KZC06253.1"/>
    <property type="molecule type" value="Genomic_DNA"/>
</dbReference>
<dbReference type="PANTHER" id="PTHR10890">
    <property type="entry name" value="CYSTEINYL-TRNA SYNTHETASE"/>
    <property type="match status" value="1"/>
</dbReference>
<evidence type="ECO:0000256" key="1">
    <source>
        <dbReference type="ARBA" id="ARBA00001947"/>
    </source>
</evidence>
<evidence type="ECO:0000259" key="19">
    <source>
        <dbReference type="Pfam" id="PF01406"/>
    </source>
</evidence>
<comment type="function">
    <text evidence="13">In addition to its role as an aminoacyl-tRNA synthetase, has also cysteine persulfide synthase activity. Produces reactive persulfide species such as cysteine persulfide (CysSSH) from substrate cysteine and mediate direct incorporation of CysSSH into proteins during translations, resulting in protein persulfides and polysulfides. CysSSHs behave as potent antioxidants and cellular protectants.</text>
</comment>
<dbReference type="InterPro" id="IPR015803">
    <property type="entry name" value="Cys-tRNA-ligase"/>
</dbReference>
<evidence type="ECO:0000256" key="10">
    <source>
        <dbReference type="ARBA" id="ARBA00023146"/>
    </source>
</evidence>
<comment type="catalytic activity">
    <reaction evidence="14">
        <text>S-disulfanyl-L-cysteine + tRNA(Cys) + ATP = (S)-disulfanyl-L-cysteinyl-tRNA(Cys) + AMP + diphosphate</text>
        <dbReference type="Rhea" id="RHEA:78651"/>
        <dbReference type="Rhea" id="RHEA-COMP:9661"/>
        <dbReference type="Rhea" id="RHEA-COMP:19120"/>
        <dbReference type="ChEBI" id="CHEBI:30616"/>
        <dbReference type="ChEBI" id="CHEBI:33019"/>
        <dbReference type="ChEBI" id="CHEBI:78442"/>
        <dbReference type="ChEBI" id="CHEBI:229465"/>
        <dbReference type="ChEBI" id="CHEBI:229521"/>
        <dbReference type="ChEBI" id="CHEBI:456215"/>
    </reaction>
    <physiologicalReaction direction="left-to-right" evidence="14">
        <dbReference type="Rhea" id="RHEA:78652"/>
    </physiologicalReaction>
</comment>
<dbReference type="GO" id="GO:0046872">
    <property type="term" value="F:metal ion binding"/>
    <property type="evidence" value="ECO:0007669"/>
    <property type="project" value="UniProtKB-KW"/>
</dbReference>
<dbReference type="NCBIfam" id="TIGR00435">
    <property type="entry name" value="cysS"/>
    <property type="match status" value="1"/>
</dbReference>
<keyword evidence="8" id="KW-0067">ATP-binding</keyword>
<protein>
    <recommendedName>
        <fullName evidence="3">cysteine--tRNA ligase</fullName>
        <ecNumber evidence="3">6.1.1.16</ecNumber>
    </recommendedName>
    <alternativeName>
        <fullName evidence="11">Cysteinyl-tRNA synthetase</fullName>
    </alternativeName>
</protein>
<dbReference type="HAMAP" id="MF_00041">
    <property type="entry name" value="Cys_tRNA_synth"/>
    <property type="match status" value="1"/>
</dbReference>
<dbReference type="InterPro" id="IPR032678">
    <property type="entry name" value="tRNA-synt_1_cat_dom"/>
</dbReference>
<dbReference type="GO" id="GO:0004817">
    <property type="term" value="F:cysteine-tRNA ligase activity"/>
    <property type="evidence" value="ECO:0007669"/>
    <property type="project" value="UniProtKB-EC"/>
</dbReference>
<dbReference type="PRINTS" id="PR00983">
    <property type="entry name" value="TRNASYNTHCYS"/>
</dbReference>
<evidence type="ECO:0000256" key="14">
    <source>
        <dbReference type="ARBA" id="ARBA00047499"/>
    </source>
</evidence>
<evidence type="ECO:0000256" key="7">
    <source>
        <dbReference type="ARBA" id="ARBA00022833"/>
    </source>
</evidence>
<keyword evidence="10" id="KW-0030">Aminoacyl-tRNA synthetase</keyword>
<dbReference type="PANTHER" id="PTHR10890:SF27">
    <property type="entry name" value="CYSTEINE--TRNA LIGASE, MITOCHONDRIAL-RELATED"/>
    <property type="match status" value="1"/>
</dbReference>
<evidence type="ECO:0000256" key="15">
    <source>
        <dbReference type="ARBA" id="ARBA00047548"/>
    </source>
</evidence>
<dbReference type="OrthoDB" id="438179at2759"/>
<evidence type="ECO:0000256" key="13">
    <source>
        <dbReference type="ARBA" id="ARBA00045476"/>
    </source>
</evidence>
<dbReference type="FunFam" id="3.40.50.620:FF:000027">
    <property type="entry name" value="Cysteine--tRNA ligase, cytoplasmic"/>
    <property type="match status" value="1"/>
</dbReference>
<dbReference type="Gene3D" id="3.40.50.620">
    <property type="entry name" value="HUPs"/>
    <property type="match status" value="1"/>
</dbReference>
<dbReference type="InterPro" id="IPR014729">
    <property type="entry name" value="Rossmann-like_a/b/a_fold"/>
</dbReference>
<keyword evidence="5" id="KW-0479">Metal-binding</keyword>
<dbReference type="Pfam" id="PF01406">
    <property type="entry name" value="tRNA-synt_1e"/>
    <property type="match status" value="1"/>
</dbReference>
<dbReference type="GO" id="GO:0005524">
    <property type="term" value="F:ATP binding"/>
    <property type="evidence" value="ECO:0007669"/>
    <property type="project" value="UniProtKB-KW"/>
</dbReference>
<evidence type="ECO:0000256" key="3">
    <source>
        <dbReference type="ARBA" id="ARBA00012832"/>
    </source>
</evidence>
<evidence type="ECO:0000256" key="12">
    <source>
        <dbReference type="ARBA" id="ARBA00043868"/>
    </source>
</evidence>
<evidence type="ECO:0000256" key="11">
    <source>
        <dbReference type="ARBA" id="ARBA00031499"/>
    </source>
</evidence>
<comment type="catalytic activity">
    <reaction evidence="18">
        <text>tRNA(Cys) + L-cysteine + ATP = L-cysteinyl-tRNA(Cys) + AMP + diphosphate</text>
        <dbReference type="Rhea" id="RHEA:17773"/>
        <dbReference type="Rhea" id="RHEA-COMP:9661"/>
        <dbReference type="Rhea" id="RHEA-COMP:9679"/>
        <dbReference type="ChEBI" id="CHEBI:30616"/>
        <dbReference type="ChEBI" id="CHEBI:33019"/>
        <dbReference type="ChEBI" id="CHEBI:35235"/>
        <dbReference type="ChEBI" id="CHEBI:78442"/>
        <dbReference type="ChEBI" id="CHEBI:78517"/>
        <dbReference type="ChEBI" id="CHEBI:456215"/>
        <dbReference type="EC" id="6.1.1.16"/>
    </reaction>
    <physiologicalReaction direction="right-to-left" evidence="18">
        <dbReference type="Rhea" id="RHEA:17775"/>
    </physiologicalReaction>
</comment>
<evidence type="ECO:0000256" key="6">
    <source>
        <dbReference type="ARBA" id="ARBA00022741"/>
    </source>
</evidence>
<accession>A0A154P344</accession>
<organism evidence="20 21">
    <name type="scientific">Dufourea novaeangliae</name>
    <name type="common">Sweat bee</name>
    <dbReference type="NCBI Taxonomy" id="178035"/>
    <lineage>
        <taxon>Eukaryota</taxon>
        <taxon>Metazoa</taxon>
        <taxon>Ecdysozoa</taxon>
        <taxon>Arthropoda</taxon>
        <taxon>Hexapoda</taxon>
        <taxon>Insecta</taxon>
        <taxon>Pterygota</taxon>
        <taxon>Neoptera</taxon>
        <taxon>Endopterygota</taxon>
        <taxon>Hymenoptera</taxon>
        <taxon>Apocrita</taxon>
        <taxon>Aculeata</taxon>
        <taxon>Apoidea</taxon>
        <taxon>Anthophila</taxon>
        <taxon>Halictidae</taxon>
        <taxon>Rophitinae</taxon>
        <taxon>Dufourea</taxon>
    </lineage>
</organism>
<sequence>MYLRFTHIDIKQKQMPQWIKPVGHPTKIEVYNPITKCTVPLILRNKDYLTWYVCGPTVYDSAHIGHAATYVKTDIIRRILSDHFNINVVMAMCITDIDDKIINQSKIKSESFSNLAQHYEKEFIEDMKMLNVAKPHLYCRVTDFIPQIIQFINNIVNKEKAYVGKDGSIYFDVSKHNMYGKLSTPSPDSSHPNKKSALDFTLWKAAKEGEPYWESPWGNGRPGWHIECSTIASTVFGNSIDMHSGGIDLAFPHHENEEAQSCSYHKVDQWVNYWIHCGHLSLENVKMSKSLQNTIGIRKFLEKYTAKQFRMLCLLTNYRNEIHFSDDIMDNAVNLLKKIEHFLSNCDNYVAGKWISGNVDEVTLLRCLDETKNNVDTALANNFNTAQAMQSILNLIDTGNKMLHSPSGSLPNKNIPAISVVSNYVSTMLLKLGIGQFEVADEYNNNNIIEYFVKFRRAVRKRATEQNVFDKVLLTACDEARTDLSTCGVIIKDSKTETVWSLKKY</sequence>
<evidence type="ECO:0000256" key="16">
    <source>
        <dbReference type="ARBA" id="ARBA00047731"/>
    </source>
</evidence>
<keyword evidence="9" id="KW-0648">Protein biosynthesis</keyword>
<reference evidence="20 21" key="1">
    <citation type="submission" date="2015-07" db="EMBL/GenBank/DDBJ databases">
        <title>The genome of Dufourea novaeangliae.</title>
        <authorList>
            <person name="Pan H."/>
            <person name="Kapheim K."/>
        </authorList>
    </citation>
    <scope>NUCLEOTIDE SEQUENCE [LARGE SCALE GENOMIC DNA]</scope>
    <source>
        <strain evidence="20">0120121106</strain>
        <tissue evidence="20">Whole body</tissue>
    </source>
</reference>
<evidence type="ECO:0000256" key="5">
    <source>
        <dbReference type="ARBA" id="ARBA00022723"/>
    </source>
</evidence>
<proteinExistence type="inferred from homology"/>
<evidence type="ECO:0000313" key="20">
    <source>
        <dbReference type="EMBL" id="KZC06253.1"/>
    </source>
</evidence>
<evidence type="ECO:0000256" key="4">
    <source>
        <dbReference type="ARBA" id="ARBA00022598"/>
    </source>
</evidence>
<evidence type="ECO:0000256" key="18">
    <source>
        <dbReference type="ARBA" id="ARBA00049046"/>
    </source>
</evidence>
<dbReference type="STRING" id="178035.A0A154P344"/>
<dbReference type="CDD" id="cd00672">
    <property type="entry name" value="CysRS_core"/>
    <property type="match status" value="1"/>
</dbReference>
<evidence type="ECO:0000256" key="17">
    <source>
        <dbReference type="ARBA" id="ARBA00048609"/>
    </source>
</evidence>
<dbReference type="GO" id="GO:0005737">
    <property type="term" value="C:cytoplasm"/>
    <property type="evidence" value="ECO:0007669"/>
    <property type="project" value="TreeGrafter"/>
</dbReference>
<evidence type="ECO:0000313" key="21">
    <source>
        <dbReference type="Proteomes" id="UP000076502"/>
    </source>
</evidence>
<dbReference type="SUPFAM" id="SSF52374">
    <property type="entry name" value="Nucleotidylyl transferase"/>
    <property type="match status" value="1"/>
</dbReference>
<evidence type="ECO:0000256" key="2">
    <source>
        <dbReference type="ARBA" id="ARBA00005594"/>
    </source>
</evidence>
<evidence type="ECO:0000256" key="8">
    <source>
        <dbReference type="ARBA" id="ARBA00022840"/>
    </source>
</evidence>
<dbReference type="AlphaFoldDB" id="A0A154P344"/>
<dbReference type="Gene3D" id="1.20.120.1910">
    <property type="entry name" value="Cysteine-tRNA ligase, C-terminal anti-codon recognition domain"/>
    <property type="match status" value="1"/>
</dbReference>
<dbReference type="Proteomes" id="UP000076502">
    <property type="component" value="Unassembled WGS sequence"/>
</dbReference>
<dbReference type="EC" id="6.1.1.16" evidence="3"/>
<dbReference type="GO" id="GO:0006423">
    <property type="term" value="P:cysteinyl-tRNA aminoacylation"/>
    <property type="evidence" value="ECO:0007669"/>
    <property type="project" value="InterPro"/>
</dbReference>
<dbReference type="InterPro" id="IPR009080">
    <property type="entry name" value="tRNAsynth_Ia_anticodon-bd"/>
</dbReference>
<feature type="domain" description="tRNA synthetases class I catalytic" evidence="19">
    <location>
        <begin position="47"/>
        <end position="333"/>
    </location>
</feature>